<protein>
    <recommendedName>
        <fullName evidence="3">Glucosamine inositolphosphorylceramide transferase 1 N-terminal domain-containing protein</fullName>
    </recommendedName>
</protein>
<dbReference type="Gene3D" id="3.40.50.170">
    <property type="entry name" value="Formyl transferase, N-terminal domain"/>
    <property type="match status" value="1"/>
</dbReference>
<evidence type="ECO:0000256" key="1">
    <source>
        <dbReference type="ARBA" id="ARBA00022651"/>
    </source>
</evidence>
<evidence type="ECO:0000313" key="5">
    <source>
        <dbReference type="Proteomes" id="UP001139344"/>
    </source>
</evidence>
<dbReference type="InterPro" id="IPR036477">
    <property type="entry name" value="Formyl_transf_N_sf"/>
</dbReference>
<proteinExistence type="predicted"/>
<dbReference type="InterPro" id="IPR056442">
    <property type="entry name" value="GINT1_N"/>
</dbReference>
<keyword evidence="1" id="KW-0858">Xylan degradation</keyword>
<dbReference type="PANTHER" id="PTHR43772:SF2">
    <property type="entry name" value="PUTATIVE (AFU_ORTHOLOGUE AFUA_2G04480)-RELATED"/>
    <property type="match status" value="1"/>
</dbReference>
<keyword evidence="2" id="KW-0119">Carbohydrate metabolism</keyword>
<dbReference type="InterPro" id="IPR023296">
    <property type="entry name" value="Glyco_hydro_beta-prop_sf"/>
</dbReference>
<feature type="domain" description="Glucosamine inositolphosphorylceramide transferase 1 N-terminal" evidence="3">
    <location>
        <begin position="318"/>
        <end position="527"/>
    </location>
</feature>
<keyword evidence="1" id="KW-0624">Polysaccharide degradation</keyword>
<name>A0A9X1UU84_9FLAO</name>
<dbReference type="EMBL" id="JAJSON010000007">
    <property type="protein sequence ID" value="MCG9970422.1"/>
    <property type="molecule type" value="Genomic_DNA"/>
</dbReference>
<dbReference type="SUPFAM" id="SSF75005">
    <property type="entry name" value="Arabinanase/levansucrase/invertase"/>
    <property type="match status" value="1"/>
</dbReference>
<comment type="caution">
    <text evidence="4">The sequence shown here is derived from an EMBL/GenBank/DDBJ whole genome shotgun (WGS) entry which is preliminary data.</text>
</comment>
<dbReference type="GO" id="GO:0045493">
    <property type="term" value="P:xylan catabolic process"/>
    <property type="evidence" value="ECO:0007669"/>
    <property type="project" value="UniProtKB-KW"/>
</dbReference>
<gene>
    <name evidence="4" type="ORF">LU635_02140</name>
</gene>
<dbReference type="RefSeq" id="WP_240095716.1">
    <property type="nucleotide sequence ID" value="NZ_JAJSON010000007.1"/>
</dbReference>
<keyword evidence="5" id="KW-1185">Reference proteome</keyword>
<reference evidence="4" key="1">
    <citation type="submission" date="2021-12" db="EMBL/GenBank/DDBJ databases">
        <title>Description of Gramella crocea sp. nov., a new bacterium isolated from activated sludge.</title>
        <authorList>
            <person name="Zhang X."/>
        </authorList>
    </citation>
    <scope>NUCLEOTIDE SEQUENCE</scope>
    <source>
        <strain evidence="4">YB25</strain>
    </source>
</reference>
<sequence length="558" mass="65608">MRQSGNKIKVGLLLNSFLVPAWTYEMIRQLKNSDYVEIVVLIKNEAKTGTPSNKLKALFEDSNKILYKLYRKLDRKIFKVSPDAFQRKNIQDSIGDVPVIATTPRQTKYSDYIIKEDVEKIKKYKVDVLVRLGFRILRGDILTAANYGIWSFHHGDNKVNRGGPPGFWEVMNNEPETGVVLQILTEDLDGGLNLFKSYSLTDRVSVNRNTNNYYWKALSFLPAKLKELWLVGGSEFFKKASYENAELQFYDKPLYKDPGNFKMLKLIFRKIIRETRIRSKDIFWFDQWILLYRFSTKPEPSTAFYQFKKIIPPKDRIWADPFVVQKNGNYYIFIEELFFSENNGHISVLEMDSKGNYSQPKVVLKNEHHLSYPNIFEVEDEIYMIPECNATKRIDLYKCIDFPYQWEFADTLMENVHAVDSTIIYKDNLYWLFTNIRQNAGASSHDELFLFSSTNLCSKNWKSHPANPIISDVKRARPAGKIFEFNENLYRPSQNCSKHYGYGLNFNKIEILTEENYKETIIDMVLPDWDNNLKGVHTFNFENKLTFIDGIYRRARFW</sequence>
<evidence type="ECO:0000256" key="2">
    <source>
        <dbReference type="ARBA" id="ARBA00023277"/>
    </source>
</evidence>
<dbReference type="Proteomes" id="UP001139344">
    <property type="component" value="Unassembled WGS sequence"/>
</dbReference>
<dbReference type="SUPFAM" id="SSF53328">
    <property type="entry name" value="Formyltransferase"/>
    <property type="match status" value="1"/>
</dbReference>
<evidence type="ECO:0000259" key="3">
    <source>
        <dbReference type="Pfam" id="PF24793"/>
    </source>
</evidence>
<organism evidence="4 5">
    <name type="scientific">Christiangramia crocea</name>
    <dbReference type="NCBI Taxonomy" id="2904124"/>
    <lineage>
        <taxon>Bacteria</taxon>
        <taxon>Pseudomonadati</taxon>
        <taxon>Bacteroidota</taxon>
        <taxon>Flavobacteriia</taxon>
        <taxon>Flavobacteriales</taxon>
        <taxon>Flavobacteriaceae</taxon>
        <taxon>Christiangramia</taxon>
    </lineage>
</organism>
<dbReference type="Gene3D" id="2.115.10.20">
    <property type="entry name" value="Glycosyl hydrolase domain, family 43"/>
    <property type="match status" value="1"/>
</dbReference>
<evidence type="ECO:0000313" key="4">
    <source>
        <dbReference type="EMBL" id="MCG9970422.1"/>
    </source>
</evidence>
<dbReference type="AlphaFoldDB" id="A0A9X1UU84"/>
<accession>A0A9X1UU84</accession>
<dbReference type="InterPro" id="IPR052176">
    <property type="entry name" value="Glycosyl_Hydrlase_43_Enz"/>
</dbReference>
<dbReference type="PANTHER" id="PTHR43772">
    <property type="entry name" value="ENDO-1,4-BETA-XYLANASE"/>
    <property type="match status" value="1"/>
</dbReference>
<dbReference type="Pfam" id="PF24793">
    <property type="entry name" value="GINT1_N"/>
    <property type="match status" value="1"/>
</dbReference>